<feature type="transmembrane region" description="Helical" evidence="1">
    <location>
        <begin position="102"/>
        <end position="119"/>
    </location>
</feature>
<keyword evidence="1" id="KW-0472">Membrane</keyword>
<proteinExistence type="predicted"/>
<evidence type="ECO:0000313" key="4">
    <source>
        <dbReference type="Proteomes" id="UP000294820"/>
    </source>
</evidence>
<feature type="transmembrane region" description="Helical" evidence="1">
    <location>
        <begin position="269"/>
        <end position="290"/>
    </location>
</feature>
<dbReference type="RefSeq" id="WP_083961152.1">
    <property type="nucleotide sequence ID" value="NZ_LT615367.1"/>
</dbReference>
<feature type="transmembrane region" description="Helical" evidence="1">
    <location>
        <begin position="227"/>
        <end position="249"/>
    </location>
</feature>
<feature type="transmembrane region" description="Helical" evidence="1">
    <location>
        <begin position="79"/>
        <end position="96"/>
    </location>
</feature>
<keyword evidence="1" id="KW-1133">Transmembrane helix</keyword>
<keyword evidence="4" id="KW-1185">Reference proteome</keyword>
<dbReference type="InterPro" id="IPR007349">
    <property type="entry name" value="DUF418"/>
</dbReference>
<feature type="transmembrane region" description="Helical" evidence="1">
    <location>
        <begin position="302"/>
        <end position="324"/>
    </location>
</feature>
<name>A0A375AAG7_9GAMM</name>
<feature type="transmembrane region" description="Helical" evidence="1">
    <location>
        <begin position="330"/>
        <end position="351"/>
    </location>
</feature>
<evidence type="ECO:0000313" key="3">
    <source>
        <dbReference type="EMBL" id="SLM62941.1"/>
    </source>
</evidence>
<dbReference type="Pfam" id="PF04235">
    <property type="entry name" value="DUF418"/>
    <property type="match status" value="1"/>
</dbReference>
<gene>
    <name evidence="3" type="primary">yeiB</name>
    <name evidence="3" type="ORF">DAQ1742_02020</name>
</gene>
<keyword evidence="1" id="KW-0812">Transmembrane</keyword>
<dbReference type="KEGG" id="daq:DAQ1742_02020"/>
<feature type="transmembrane region" description="Helical" evidence="1">
    <location>
        <begin position="131"/>
        <end position="148"/>
    </location>
</feature>
<feature type="domain" description="DUF418" evidence="2">
    <location>
        <begin position="210"/>
        <end position="368"/>
    </location>
</feature>
<sequence length="381" mass="43198">MLDFARGLAMLGIVLMNIVSFGLPRAAYLNPAWQGLPSLADALSWALTDMIAQGKFLTLFALLFGAGLQLLLKRGKRWVHARLFWLMLFGLLHGIFLWEGDILLDYGLTGLVCYGLLRHAESTRMLLRTGIALYLIGLVMLVVLSLILSPDGGHFWQPDAADVMYETWWLTQGGPEAWLNRVSLLNESLLSLGIQYGWLLCGSMLIGAALMRSGWLRGQFSAPHYRFVAWALLVPALLINGTGVISQWLLQWDYRWCGLLLQIPREVGAPLQAMAYLALCYGYWSTLVNWRATRWIANVGRMALSSYLLQTVICTTVFNRLGWFMHLDRWQLLAMVPLVWVCNMLVAGIWLRYFRQGPLEWLWHWLTSCIAGPLMPPPSPR</sequence>
<dbReference type="PANTHER" id="PTHR30590">
    <property type="entry name" value="INNER MEMBRANE PROTEIN"/>
    <property type="match status" value="1"/>
</dbReference>
<feature type="transmembrane region" description="Helical" evidence="1">
    <location>
        <begin position="196"/>
        <end position="215"/>
    </location>
</feature>
<dbReference type="NCBIfam" id="NF008093">
    <property type="entry name" value="PRK10835.1"/>
    <property type="match status" value="1"/>
</dbReference>
<reference evidence="3 4" key="1">
    <citation type="submission" date="2016-09" db="EMBL/GenBank/DDBJ databases">
        <authorList>
            <person name="Reverchon S."/>
            <person name="Nasser W."/>
            <person name="Leonard S."/>
            <person name="Brochier C."/>
            <person name="Duprey A."/>
        </authorList>
    </citation>
    <scope>NUCLEOTIDE SEQUENCE [LARGE SCALE GENOMIC DNA]</scope>
    <source>
        <strain evidence="3 4">174/2</strain>
    </source>
</reference>
<dbReference type="Proteomes" id="UP000294820">
    <property type="component" value="Chromosome 1"/>
</dbReference>
<evidence type="ECO:0000256" key="1">
    <source>
        <dbReference type="SAM" id="Phobius"/>
    </source>
</evidence>
<dbReference type="EMBL" id="LT615367">
    <property type="protein sequence ID" value="SLM62941.1"/>
    <property type="molecule type" value="Genomic_DNA"/>
</dbReference>
<protein>
    <submittedName>
        <fullName evidence="3">FIG00924762: possible membrane protein</fullName>
    </submittedName>
</protein>
<dbReference type="PANTHER" id="PTHR30590:SF2">
    <property type="entry name" value="INNER MEMBRANE PROTEIN"/>
    <property type="match status" value="1"/>
</dbReference>
<feature type="transmembrane region" description="Helical" evidence="1">
    <location>
        <begin position="50"/>
        <end position="72"/>
    </location>
</feature>
<evidence type="ECO:0000259" key="2">
    <source>
        <dbReference type="Pfam" id="PF04235"/>
    </source>
</evidence>
<accession>A0A375AAG7</accession>
<organism evidence="3 4">
    <name type="scientific">Dickeya aquatica</name>
    <dbReference type="NCBI Taxonomy" id="1401087"/>
    <lineage>
        <taxon>Bacteria</taxon>
        <taxon>Pseudomonadati</taxon>
        <taxon>Pseudomonadota</taxon>
        <taxon>Gammaproteobacteria</taxon>
        <taxon>Enterobacterales</taxon>
        <taxon>Pectobacteriaceae</taxon>
        <taxon>Dickeya</taxon>
    </lineage>
</organism>
<dbReference type="AlphaFoldDB" id="A0A375AAG7"/>
<feature type="transmembrane region" description="Helical" evidence="1">
    <location>
        <begin position="7"/>
        <end position="30"/>
    </location>
</feature>
<dbReference type="InterPro" id="IPR052529">
    <property type="entry name" value="Bact_Transport_Assoc"/>
</dbReference>